<name>A0A6M3IZT6_9ZZZZ</name>
<gene>
    <name evidence="1" type="ORF">MM415B00659_0014</name>
</gene>
<dbReference type="EMBL" id="MT141489">
    <property type="protein sequence ID" value="QJA63060.1"/>
    <property type="molecule type" value="Genomic_DNA"/>
</dbReference>
<sequence>MDKYKKCYCGCENFTIYKPGKQFILVCIKCGCRRIINTPNFSAPKYEVDIPFLDEGPENSNEDTKIKKLSK</sequence>
<organism evidence="1">
    <name type="scientific">viral metagenome</name>
    <dbReference type="NCBI Taxonomy" id="1070528"/>
    <lineage>
        <taxon>unclassified sequences</taxon>
        <taxon>metagenomes</taxon>
        <taxon>organismal metagenomes</taxon>
    </lineage>
</organism>
<evidence type="ECO:0000313" key="1">
    <source>
        <dbReference type="EMBL" id="QJA63060.1"/>
    </source>
</evidence>
<proteinExistence type="predicted"/>
<protein>
    <submittedName>
        <fullName evidence="1">Uncharacterized protein</fullName>
    </submittedName>
</protein>
<reference evidence="1" key="1">
    <citation type="submission" date="2020-03" db="EMBL/GenBank/DDBJ databases">
        <title>The deep terrestrial virosphere.</title>
        <authorList>
            <person name="Holmfeldt K."/>
            <person name="Nilsson E."/>
            <person name="Simone D."/>
            <person name="Lopez-Fernandez M."/>
            <person name="Wu X."/>
            <person name="de Brujin I."/>
            <person name="Lundin D."/>
            <person name="Andersson A."/>
            <person name="Bertilsson S."/>
            <person name="Dopson M."/>
        </authorList>
    </citation>
    <scope>NUCLEOTIDE SEQUENCE</scope>
    <source>
        <strain evidence="1">MM415B00659</strain>
    </source>
</reference>
<accession>A0A6M3IZT6</accession>
<dbReference type="AlphaFoldDB" id="A0A6M3IZT6"/>